<evidence type="ECO:0000313" key="2">
    <source>
        <dbReference type="Proteomes" id="UP000324748"/>
    </source>
</evidence>
<organism evidence="1 2">
    <name type="scientific">Puccinia graminis f. sp. tritici</name>
    <dbReference type="NCBI Taxonomy" id="56615"/>
    <lineage>
        <taxon>Eukaryota</taxon>
        <taxon>Fungi</taxon>
        <taxon>Dikarya</taxon>
        <taxon>Basidiomycota</taxon>
        <taxon>Pucciniomycotina</taxon>
        <taxon>Pucciniomycetes</taxon>
        <taxon>Pucciniales</taxon>
        <taxon>Pucciniaceae</taxon>
        <taxon>Puccinia</taxon>
    </lineage>
</organism>
<comment type="caution">
    <text evidence="1">The sequence shown here is derived from an EMBL/GenBank/DDBJ whole genome shotgun (WGS) entry which is preliminary data.</text>
</comment>
<dbReference type="AlphaFoldDB" id="A0A5B0MPK1"/>
<gene>
    <name evidence="1" type="ORF">PGT21_032634</name>
</gene>
<dbReference type="Proteomes" id="UP000324748">
    <property type="component" value="Unassembled WGS sequence"/>
</dbReference>
<evidence type="ECO:0000313" key="1">
    <source>
        <dbReference type="EMBL" id="KAA1078283.1"/>
    </source>
</evidence>
<sequence length="53" mass="5971">MHPLHGQSHLSTVTVKKETRTASLFSHLISLELAARREVPVSTSPPFIYQEKN</sequence>
<name>A0A5B0MPK1_PUCGR</name>
<proteinExistence type="predicted"/>
<protein>
    <submittedName>
        <fullName evidence="1">Uncharacterized protein</fullName>
    </submittedName>
</protein>
<dbReference type="EMBL" id="VSWC01000144">
    <property type="protein sequence ID" value="KAA1078283.1"/>
    <property type="molecule type" value="Genomic_DNA"/>
</dbReference>
<accession>A0A5B0MPK1</accession>
<keyword evidence="2" id="KW-1185">Reference proteome</keyword>
<reference evidence="1 2" key="1">
    <citation type="submission" date="2019-05" db="EMBL/GenBank/DDBJ databases">
        <title>Emergence of the Ug99 lineage of the wheat stem rust pathogen through somatic hybridization.</title>
        <authorList>
            <person name="Li F."/>
            <person name="Upadhyaya N.M."/>
            <person name="Sperschneider J."/>
            <person name="Matny O."/>
            <person name="Nguyen-Phuc H."/>
            <person name="Mago R."/>
            <person name="Raley C."/>
            <person name="Miller M.E."/>
            <person name="Silverstein K.A.T."/>
            <person name="Henningsen E."/>
            <person name="Hirsch C.D."/>
            <person name="Visser B."/>
            <person name="Pretorius Z.A."/>
            <person name="Steffenson B.J."/>
            <person name="Schwessinger B."/>
            <person name="Dodds P.N."/>
            <person name="Figueroa M."/>
        </authorList>
    </citation>
    <scope>NUCLEOTIDE SEQUENCE [LARGE SCALE GENOMIC DNA]</scope>
    <source>
        <strain evidence="1">21-0</strain>
    </source>
</reference>